<evidence type="ECO:0000256" key="1">
    <source>
        <dbReference type="ARBA" id="ARBA00004814"/>
    </source>
</evidence>
<dbReference type="Proteomes" id="UP000219452">
    <property type="component" value="Unassembled WGS sequence"/>
</dbReference>
<dbReference type="Gene3D" id="3.50.50.60">
    <property type="entry name" value="FAD/NAD(P)-binding domain"/>
    <property type="match status" value="1"/>
</dbReference>
<evidence type="ECO:0000313" key="10">
    <source>
        <dbReference type="Proteomes" id="UP000219452"/>
    </source>
</evidence>
<dbReference type="OrthoDB" id="3972913at2"/>
<dbReference type="EC" id="1.13.12.3" evidence="3"/>
<evidence type="ECO:0000313" key="9">
    <source>
        <dbReference type="EMBL" id="SOD97466.1"/>
    </source>
</evidence>
<evidence type="ECO:0000256" key="6">
    <source>
        <dbReference type="ARBA" id="ARBA00047321"/>
    </source>
</evidence>
<keyword evidence="10" id="KW-1185">Reference proteome</keyword>
<reference evidence="10" key="1">
    <citation type="submission" date="2017-09" db="EMBL/GenBank/DDBJ databases">
        <authorList>
            <person name="Varghese N."/>
            <person name="Submissions S."/>
        </authorList>
    </citation>
    <scope>NUCLEOTIDE SEQUENCE [LARGE SCALE GENOMIC DNA]</scope>
    <source>
        <strain evidence="10">DSM 29961</strain>
    </source>
</reference>
<dbReference type="InterPro" id="IPR050281">
    <property type="entry name" value="Flavin_monoamine_oxidase"/>
</dbReference>
<keyword evidence="7" id="KW-0472">Membrane</keyword>
<feature type="domain" description="Amine oxidase" evidence="8">
    <location>
        <begin position="19"/>
        <end position="514"/>
    </location>
</feature>
<evidence type="ECO:0000256" key="2">
    <source>
        <dbReference type="ARBA" id="ARBA00005833"/>
    </source>
</evidence>
<comment type="similarity">
    <text evidence="2">Belongs to the tryptophan 2-monooxygenase family.</text>
</comment>
<evidence type="ECO:0000256" key="3">
    <source>
        <dbReference type="ARBA" id="ARBA00012535"/>
    </source>
</evidence>
<dbReference type="EMBL" id="OCNH01000007">
    <property type="protein sequence ID" value="SOD97466.1"/>
    <property type="molecule type" value="Genomic_DNA"/>
</dbReference>
<dbReference type="GO" id="GO:0050361">
    <property type="term" value="F:tryptophan 2-monooxygenase activity"/>
    <property type="evidence" value="ECO:0007669"/>
    <property type="project" value="UniProtKB-EC"/>
</dbReference>
<evidence type="ECO:0000256" key="5">
    <source>
        <dbReference type="ARBA" id="ARBA00023070"/>
    </source>
</evidence>
<keyword evidence="7" id="KW-0812">Transmembrane</keyword>
<dbReference type="PANTHER" id="PTHR10742:SF342">
    <property type="entry name" value="AMINE OXIDASE"/>
    <property type="match status" value="1"/>
</dbReference>
<protein>
    <recommendedName>
        <fullName evidence="4">Tryptophan 2-monooxygenase</fullName>
        <ecNumber evidence="3">1.13.12.3</ecNumber>
    </recommendedName>
</protein>
<dbReference type="RefSeq" id="WP_097130754.1">
    <property type="nucleotide sequence ID" value="NZ_OCNH01000007.1"/>
</dbReference>
<comment type="pathway">
    <text evidence="1">Plant hormone metabolism; auxin biosynthesis.</text>
</comment>
<keyword evidence="7" id="KW-1133">Transmembrane helix</keyword>
<dbReference type="AlphaFoldDB" id="A0A286GQK2"/>
<dbReference type="InterPro" id="IPR036188">
    <property type="entry name" value="FAD/NAD-bd_sf"/>
</dbReference>
<sequence length="548" mass="61261">MSTQSVHHSCDVLIVGAGMSGLFAAWRLLNHKPDLNVVIVDKLNRTGGRLQTTTVSIRGTDGNDYDVDNEEGGMRFVPEGTGMPNLWRLFHELNLQPIPFPMGDENNRYFIRGRSFTKSKTPIIWQFMYNLAPQEQNKQPGDIFGEVLAAILAENKDLYTVAAGQTFPSTPDQWIQFRNTFTYKGVALHSWGLWTLLQEYGLTQECINWLDQAIGFMGPVDAFINAGEGLQIILDFPSAASFFTLPGGYQTLPDCLEHQIIQLGGDIILNKTIDSITDKGDYKLATGEGINYRAKQVILALPRKAIEKLADASPALHHDHKFMEAVGSVHNMELTKIGLYFDQRWWHDPAYGINISSGPSFSDLPAGSVYAFAHDPANPEADQKYNGPAALTIYTDFIRGNFWKELQNMGEPYHTVAFPDNPDNTQAATTPLVKEAMRLIKTIFGLNPDTAVPEPVLSTYRIWGQGEFGYGYHQYKLNVDDRQVYKSIWNPASGIYVCNEAWSPEQGWVEGSLLATEHVLQQGFKLDPFSAPHQDSPVVSTSRTINQY</sequence>
<evidence type="ECO:0000256" key="7">
    <source>
        <dbReference type="SAM" id="Phobius"/>
    </source>
</evidence>
<organism evidence="9 10">
    <name type="scientific">Spirosoma fluviale</name>
    <dbReference type="NCBI Taxonomy" id="1597977"/>
    <lineage>
        <taxon>Bacteria</taxon>
        <taxon>Pseudomonadati</taxon>
        <taxon>Bacteroidota</taxon>
        <taxon>Cytophagia</taxon>
        <taxon>Cytophagales</taxon>
        <taxon>Cytophagaceae</taxon>
        <taxon>Spirosoma</taxon>
    </lineage>
</organism>
<keyword evidence="5" id="KW-0073">Auxin biosynthesis</keyword>
<name>A0A286GQK2_9BACT</name>
<dbReference type="InterPro" id="IPR002937">
    <property type="entry name" value="Amino_oxidase"/>
</dbReference>
<dbReference type="GO" id="GO:0001716">
    <property type="term" value="F:L-amino-acid oxidase activity"/>
    <property type="evidence" value="ECO:0007669"/>
    <property type="project" value="TreeGrafter"/>
</dbReference>
<gene>
    <name evidence="9" type="ORF">SAMN06269250_5792</name>
</gene>
<dbReference type="SUPFAM" id="SSF51905">
    <property type="entry name" value="FAD/NAD(P)-binding domain"/>
    <property type="match status" value="1"/>
</dbReference>
<accession>A0A286GQK2</accession>
<evidence type="ECO:0000256" key="4">
    <source>
        <dbReference type="ARBA" id="ARBA00017871"/>
    </source>
</evidence>
<dbReference type="Pfam" id="PF01593">
    <property type="entry name" value="Amino_oxidase"/>
    <property type="match status" value="1"/>
</dbReference>
<proteinExistence type="inferred from homology"/>
<dbReference type="PANTHER" id="PTHR10742">
    <property type="entry name" value="FLAVIN MONOAMINE OXIDASE"/>
    <property type="match status" value="1"/>
</dbReference>
<dbReference type="GO" id="GO:0009063">
    <property type="term" value="P:amino acid catabolic process"/>
    <property type="evidence" value="ECO:0007669"/>
    <property type="project" value="TreeGrafter"/>
</dbReference>
<dbReference type="GO" id="GO:0009851">
    <property type="term" value="P:auxin biosynthetic process"/>
    <property type="evidence" value="ECO:0007669"/>
    <property type="project" value="UniProtKB-KW"/>
</dbReference>
<comment type="catalytic activity">
    <reaction evidence="6">
        <text>L-tryptophan + O2 = indole-3-acetamide + CO2 + H2O</text>
        <dbReference type="Rhea" id="RHEA:16165"/>
        <dbReference type="ChEBI" id="CHEBI:15377"/>
        <dbReference type="ChEBI" id="CHEBI:15379"/>
        <dbReference type="ChEBI" id="CHEBI:16031"/>
        <dbReference type="ChEBI" id="CHEBI:16526"/>
        <dbReference type="ChEBI" id="CHEBI:57912"/>
        <dbReference type="EC" id="1.13.12.3"/>
    </reaction>
</comment>
<evidence type="ECO:0000259" key="8">
    <source>
        <dbReference type="Pfam" id="PF01593"/>
    </source>
</evidence>
<feature type="transmembrane region" description="Helical" evidence="7">
    <location>
        <begin position="12"/>
        <end position="29"/>
    </location>
</feature>